<sequence length="262" mass="30057">MRVLKQGKWQQVNITQSFLPDYLRQSKALCKTHGEYKCLIDTRTNEASPCPLCEQDRERAELETQKELEQFESRLKKIDGLPKRYRNAGFKNFVVDEKNKTARDSVLSFAKNPNNKWLLLLGKNGTGKTHLAHAVLKLTGGIFRDFDDVSTDLLDAQAGYGAGLNKTLDKYANAPMLVIDEIDKVKNTEGRITWLNTILRRRYNEMLPVVLVGNIDLERLCQIIDLHGGEAMRDRIKELGIVVNFNFESYRPVLRGEIKHEH</sequence>
<dbReference type="InterPro" id="IPR002611">
    <property type="entry name" value="IstB_ATP-bd"/>
</dbReference>
<name>A0AAE6M8Q3_TREPH</name>
<dbReference type="Pfam" id="PF01695">
    <property type="entry name" value="IstB_IS21"/>
    <property type="match status" value="1"/>
</dbReference>
<gene>
    <name evidence="2" type="ORF">FUT82_12095</name>
</gene>
<dbReference type="SMART" id="SM00382">
    <property type="entry name" value="AAA"/>
    <property type="match status" value="1"/>
</dbReference>
<dbReference type="Gene3D" id="3.40.50.300">
    <property type="entry name" value="P-loop containing nucleotide triphosphate hydrolases"/>
    <property type="match status" value="1"/>
</dbReference>
<reference evidence="2 3" key="1">
    <citation type="submission" date="2019-08" db="EMBL/GenBank/DDBJ databases">
        <authorList>
            <person name="Kuhnert P."/>
        </authorList>
    </citation>
    <scope>NUCLEOTIDE SEQUENCE [LARGE SCALE GENOMIC DNA]</scope>
    <source>
        <strain evidence="2 3">B36.5</strain>
    </source>
</reference>
<evidence type="ECO:0000313" key="2">
    <source>
        <dbReference type="EMBL" id="QEJ98669.1"/>
    </source>
</evidence>
<dbReference type="GO" id="GO:0005524">
    <property type="term" value="F:ATP binding"/>
    <property type="evidence" value="ECO:0007669"/>
    <property type="project" value="InterPro"/>
</dbReference>
<feature type="domain" description="AAA+ ATPase" evidence="1">
    <location>
        <begin position="114"/>
        <end position="230"/>
    </location>
</feature>
<dbReference type="PANTHER" id="PTHR30050:SF4">
    <property type="entry name" value="ATP-BINDING PROTEIN RV3427C IN INSERTION SEQUENCE-RELATED"/>
    <property type="match status" value="1"/>
</dbReference>
<dbReference type="EMBL" id="CP042817">
    <property type="protein sequence ID" value="QEJ98669.1"/>
    <property type="molecule type" value="Genomic_DNA"/>
</dbReference>
<dbReference type="RefSeq" id="WP_148884591.1">
    <property type="nucleotide sequence ID" value="NZ_CP042817.1"/>
</dbReference>
<proteinExistence type="predicted"/>
<dbReference type="AlphaFoldDB" id="A0AAE6M8Q3"/>
<dbReference type="InterPro" id="IPR027417">
    <property type="entry name" value="P-loop_NTPase"/>
</dbReference>
<dbReference type="GO" id="GO:0006260">
    <property type="term" value="P:DNA replication"/>
    <property type="evidence" value="ECO:0007669"/>
    <property type="project" value="TreeGrafter"/>
</dbReference>
<dbReference type="Proteomes" id="UP000323594">
    <property type="component" value="Chromosome"/>
</dbReference>
<accession>A0AAE6M8Q3</accession>
<organism evidence="2 3">
    <name type="scientific">Treponema phagedenis</name>
    <dbReference type="NCBI Taxonomy" id="162"/>
    <lineage>
        <taxon>Bacteria</taxon>
        <taxon>Pseudomonadati</taxon>
        <taxon>Spirochaetota</taxon>
        <taxon>Spirochaetia</taxon>
        <taxon>Spirochaetales</taxon>
        <taxon>Treponemataceae</taxon>
        <taxon>Treponema</taxon>
    </lineage>
</organism>
<evidence type="ECO:0000313" key="3">
    <source>
        <dbReference type="Proteomes" id="UP000323594"/>
    </source>
</evidence>
<dbReference type="CDD" id="cd00009">
    <property type="entry name" value="AAA"/>
    <property type="match status" value="1"/>
</dbReference>
<dbReference type="PANTHER" id="PTHR30050">
    <property type="entry name" value="CHROMOSOMAL REPLICATION INITIATOR PROTEIN DNAA"/>
    <property type="match status" value="1"/>
</dbReference>
<evidence type="ECO:0000259" key="1">
    <source>
        <dbReference type="SMART" id="SM00382"/>
    </source>
</evidence>
<protein>
    <submittedName>
        <fullName evidence="2">AAA family ATPase</fullName>
    </submittedName>
</protein>
<dbReference type="SUPFAM" id="SSF52540">
    <property type="entry name" value="P-loop containing nucleoside triphosphate hydrolases"/>
    <property type="match status" value="1"/>
</dbReference>
<dbReference type="InterPro" id="IPR003593">
    <property type="entry name" value="AAA+_ATPase"/>
</dbReference>